<keyword evidence="1" id="KW-0472">Membrane</keyword>
<accession>A0A179FRP8</accession>
<comment type="caution">
    <text evidence="2">The sequence shown here is derived from an EMBL/GenBank/DDBJ whole genome shotgun (WGS) entry which is preliminary data.</text>
</comment>
<dbReference type="AlphaFoldDB" id="A0A179FRP8"/>
<keyword evidence="3" id="KW-1185">Reference proteome</keyword>
<protein>
    <submittedName>
        <fullName evidence="2">Uncharacterized protein</fullName>
    </submittedName>
</protein>
<dbReference type="RefSeq" id="XP_018144887.1">
    <property type="nucleotide sequence ID" value="XM_018293523.1"/>
</dbReference>
<keyword evidence="1" id="KW-0812">Transmembrane</keyword>
<dbReference type="EMBL" id="LSBJ02000003">
    <property type="protein sequence ID" value="OAQ68037.1"/>
    <property type="molecule type" value="Genomic_DNA"/>
</dbReference>
<feature type="transmembrane region" description="Helical" evidence="1">
    <location>
        <begin position="35"/>
        <end position="54"/>
    </location>
</feature>
<keyword evidence="1" id="KW-1133">Transmembrane helix</keyword>
<evidence type="ECO:0000256" key="1">
    <source>
        <dbReference type="SAM" id="Phobius"/>
    </source>
</evidence>
<gene>
    <name evidence="2" type="ORF">VFPPC_15770</name>
</gene>
<dbReference type="GeneID" id="28857517"/>
<proteinExistence type="predicted"/>
<name>A0A179FRP8_METCM</name>
<evidence type="ECO:0000313" key="2">
    <source>
        <dbReference type="EMBL" id="OAQ68037.1"/>
    </source>
</evidence>
<dbReference type="Proteomes" id="UP000078397">
    <property type="component" value="Unassembled WGS sequence"/>
</dbReference>
<reference evidence="2 3" key="1">
    <citation type="journal article" date="2016" name="PLoS Pathog.">
        <title>Biosynthesis of antibiotic leucinostatins in bio-control fungus Purpureocillium lilacinum and their inhibition on phytophthora revealed by genome mining.</title>
        <authorList>
            <person name="Wang G."/>
            <person name="Liu Z."/>
            <person name="Lin R."/>
            <person name="Li E."/>
            <person name="Mao Z."/>
            <person name="Ling J."/>
            <person name="Yang Y."/>
            <person name="Yin W.B."/>
            <person name="Xie B."/>
        </authorList>
    </citation>
    <scope>NUCLEOTIDE SEQUENCE [LARGE SCALE GENOMIC DNA]</scope>
    <source>
        <strain evidence="2">170</strain>
    </source>
</reference>
<organism evidence="2 3">
    <name type="scientific">Pochonia chlamydosporia 170</name>
    <dbReference type="NCBI Taxonomy" id="1380566"/>
    <lineage>
        <taxon>Eukaryota</taxon>
        <taxon>Fungi</taxon>
        <taxon>Dikarya</taxon>
        <taxon>Ascomycota</taxon>
        <taxon>Pezizomycotina</taxon>
        <taxon>Sordariomycetes</taxon>
        <taxon>Hypocreomycetidae</taxon>
        <taxon>Hypocreales</taxon>
        <taxon>Clavicipitaceae</taxon>
        <taxon>Pochonia</taxon>
    </lineage>
</organism>
<dbReference type="KEGG" id="pchm:VFPPC_15770"/>
<evidence type="ECO:0000313" key="3">
    <source>
        <dbReference type="Proteomes" id="UP000078397"/>
    </source>
</evidence>
<sequence>MKPPLVLSCSERFLCRVCQNRAGTLPLHSPLCTGSFALVQLVVAVSSHLIAACARRPRNICRKYGVSGRVCY</sequence>